<dbReference type="Pfam" id="PF04424">
    <property type="entry name" value="MINDY_DUB"/>
    <property type="match status" value="1"/>
</dbReference>
<dbReference type="GO" id="GO:0016807">
    <property type="term" value="F:cysteine-type carboxypeptidase activity"/>
    <property type="evidence" value="ECO:0007669"/>
    <property type="project" value="TreeGrafter"/>
</dbReference>
<feature type="compositionally biased region" description="Pro residues" evidence="1">
    <location>
        <begin position="276"/>
        <end position="285"/>
    </location>
</feature>
<evidence type="ECO:0000256" key="1">
    <source>
        <dbReference type="SAM" id="MobiDB-lite"/>
    </source>
</evidence>
<feature type="domain" description="MINDY deubiquitinase" evidence="2">
    <location>
        <begin position="319"/>
        <end position="609"/>
    </location>
</feature>
<dbReference type="GO" id="GO:0071944">
    <property type="term" value="C:cell periphery"/>
    <property type="evidence" value="ECO:0007669"/>
    <property type="project" value="TreeGrafter"/>
</dbReference>
<dbReference type="GO" id="GO:0071108">
    <property type="term" value="P:protein K48-linked deubiquitination"/>
    <property type="evidence" value="ECO:0007669"/>
    <property type="project" value="TreeGrafter"/>
</dbReference>
<dbReference type="GO" id="GO:1990380">
    <property type="term" value="F:K48-linked deubiquitinase activity"/>
    <property type="evidence" value="ECO:0007669"/>
    <property type="project" value="InterPro"/>
</dbReference>
<dbReference type="PANTHER" id="PTHR18063:SF6">
    <property type="entry name" value="UBIQUITIN CARBOXYL-TERMINAL HYDROLASE"/>
    <property type="match status" value="1"/>
</dbReference>
<feature type="compositionally biased region" description="Polar residues" evidence="1">
    <location>
        <begin position="23"/>
        <end position="39"/>
    </location>
</feature>
<feature type="compositionally biased region" description="Polar residues" evidence="1">
    <location>
        <begin position="301"/>
        <end position="311"/>
    </location>
</feature>
<dbReference type="RefSeq" id="XP_040655595.1">
    <property type="nucleotide sequence ID" value="XM_040805491.1"/>
</dbReference>
<sequence length="859" mass="91611">MSCIRHHRPRSYIIPADRCLPTTRPTKTSTHHGPTSTVHCPSELRPPRAKGMMTTKPVDTDALPTNALPTDALPTDALPTDASAGQGQPPLKALHEPTEHGWEVLAPAAPAGRGDGVPGRGASVPAVLRPGQGRLPAESVDEACHEDGGREAAPSHERAPDSSRPGTNPFLKRKPVPRSAPPVDSLANLGLDAVHETAGGAPWPSEPQPAAVESHAWAGDGPEILCPQPVKGVPVLLSLPHDDDASGSLDEATEGPDPSGRHSRPLDDWSLIDVDPPNPPVPPAKRTPDAAADKPPLPRRTNGQASWNPSRQAVDGDAETYQVKQIRWRDDRSARPLRTSPILVQNRNGPCPLLALVNALTLTTPADGPDAGLVRVLRSRERISLNLLLDAVLDELMSPRRTTSEDALPDVGALYAFLRSLHTGMNVNPRFVPTAGGGGGGGVVPGTFEETAEMKLYAAFSIPLLHGWLPAEDESAHESLRRRATSYEEVQNLLFREEELQEKLVNSDAGLTDAEQALYRDIATIKIFLAESATQLTRRGIDVIGAAMRPGTFAILFRNDHFSTLYCHPRSRRLLTLVTDAGYGGHEEVVWESLVDVKGERTEFLSGDFRVVGGTGVGSEGEGATGEPTSARSSSGEGRGQDDEPALTPLEQEDRDLALALQLQEEEDQRHHEQQARRRRESILSEQYIERQAHRPETVVRSQWNVSSGTTVGIAPARRSSHTAATTATATTATTAATTATTTATTTANSTGASGGGARPALQQVRSLVPPRRPGAGWQADAEGDDAPPTYEQAAMDRAFVPPVGHPNHAGSSAEEVRPTTRVSPRPGRQPASRVASGRRPPVSPAAAGGSRERDCVVM</sequence>
<name>A0A151GGL3_DRECN</name>
<protein>
    <submittedName>
        <fullName evidence="3">DUF544 domain-containing protein</fullName>
    </submittedName>
</protein>
<dbReference type="InterPro" id="IPR007518">
    <property type="entry name" value="MINDY"/>
</dbReference>
<feature type="region of interest" description="Disordered" evidence="1">
    <location>
        <begin position="235"/>
        <end position="319"/>
    </location>
</feature>
<accession>A0A151GGL3</accession>
<feature type="region of interest" description="Disordered" evidence="1">
    <location>
        <begin position="108"/>
        <end position="186"/>
    </location>
</feature>
<dbReference type="PANTHER" id="PTHR18063">
    <property type="entry name" value="NF-E2 INDUCIBLE PROTEIN"/>
    <property type="match status" value="1"/>
</dbReference>
<organism evidence="3 4">
    <name type="scientific">Drechmeria coniospora</name>
    <name type="common">Nematophagous fungus</name>
    <name type="synonym">Meria coniospora</name>
    <dbReference type="NCBI Taxonomy" id="98403"/>
    <lineage>
        <taxon>Eukaryota</taxon>
        <taxon>Fungi</taxon>
        <taxon>Dikarya</taxon>
        <taxon>Ascomycota</taxon>
        <taxon>Pezizomycotina</taxon>
        <taxon>Sordariomycetes</taxon>
        <taxon>Hypocreomycetidae</taxon>
        <taxon>Hypocreales</taxon>
        <taxon>Ophiocordycipitaceae</taxon>
        <taxon>Drechmeria</taxon>
    </lineage>
</organism>
<evidence type="ECO:0000259" key="2">
    <source>
        <dbReference type="Pfam" id="PF04424"/>
    </source>
</evidence>
<reference evidence="3 4" key="1">
    <citation type="journal article" date="2016" name="Sci. Rep.">
        <title>Insights into Adaptations to a Near-Obligate Nematode Endoparasitic Lifestyle from the Finished Genome of Drechmeria coniospora.</title>
        <authorList>
            <person name="Zhang L."/>
            <person name="Zhou Z."/>
            <person name="Guo Q."/>
            <person name="Fokkens L."/>
            <person name="Miskei M."/>
            <person name="Pocsi I."/>
            <person name="Zhang W."/>
            <person name="Chen M."/>
            <person name="Wang L."/>
            <person name="Sun Y."/>
            <person name="Donzelli B.G."/>
            <person name="Gibson D.M."/>
            <person name="Nelson D.R."/>
            <person name="Luo J.G."/>
            <person name="Rep M."/>
            <person name="Liu H."/>
            <person name="Yang S."/>
            <person name="Wang J."/>
            <person name="Krasnoff S.B."/>
            <person name="Xu Y."/>
            <person name="Molnar I."/>
            <person name="Lin M."/>
        </authorList>
    </citation>
    <scope>NUCLEOTIDE SEQUENCE [LARGE SCALE GENOMIC DNA]</scope>
    <source>
        <strain evidence="3 4">ARSEF 6962</strain>
    </source>
</reference>
<dbReference type="STRING" id="98403.A0A151GGL3"/>
<gene>
    <name evidence="3" type="ORF">DCS_08213</name>
</gene>
<comment type="caution">
    <text evidence="3">The sequence shown here is derived from an EMBL/GenBank/DDBJ whole genome shotgun (WGS) entry which is preliminary data.</text>
</comment>
<keyword evidence="4" id="KW-1185">Reference proteome</keyword>
<feature type="compositionally biased region" description="Basic and acidic residues" evidence="1">
    <location>
        <begin position="142"/>
        <end position="161"/>
    </location>
</feature>
<dbReference type="InterPro" id="IPR033979">
    <property type="entry name" value="MINDY_domain"/>
</dbReference>
<dbReference type="GeneID" id="63720856"/>
<dbReference type="AlphaFoldDB" id="A0A151GGL3"/>
<feature type="region of interest" description="Disordered" evidence="1">
    <location>
        <begin position="15"/>
        <end position="94"/>
    </location>
</feature>
<feature type="region of interest" description="Disordered" evidence="1">
    <location>
        <begin position="615"/>
        <end position="647"/>
    </location>
</feature>
<feature type="compositionally biased region" description="Gly residues" evidence="1">
    <location>
        <begin position="615"/>
        <end position="624"/>
    </location>
</feature>
<dbReference type="Proteomes" id="UP000076580">
    <property type="component" value="Chromosome 03"/>
</dbReference>
<feature type="region of interest" description="Disordered" evidence="1">
    <location>
        <begin position="741"/>
        <end position="859"/>
    </location>
</feature>
<dbReference type="InParanoid" id="A0A151GGL3"/>
<dbReference type="GO" id="GO:0005829">
    <property type="term" value="C:cytosol"/>
    <property type="evidence" value="ECO:0007669"/>
    <property type="project" value="TreeGrafter"/>
</dbReference>
<evidence type="ECO:0000313" key="3">
    <source>
        <dbReference type="EMBL" id="KYK56243.1"/>
    </source>
</evidence>
<dbReference type="GO" id="GO:0004843">
    <property type="term" value="F:cysteine-type deubiquitinase activity"/>
    <property type="evidence" value="ECO:0007669"/>
    <property type="project" value="InterPro"/>
</dbReference>
<dbReference type="EMBL" id="LAYC01000003">
    <property type="protein sequence ID" value="KYK56243.1"/>
    <property type="molecule type" value="Genomic_DNA"/>
</dbReference>
<proteinExistence type="predicted"/>
<evidence type="ECO:0000313" key="4">
    <source>
        <dbReference type="Proteomes" id="UP000076580"/>
    </source>
</evidence>